<dbReference type="InterPro" id="IPR037006">
    <property type="entry name" value="CheA-like_homodim_sf"/>
</dbReference>
<feature type="modified residue" description="Phosphohistidine" evidence="14">
    <location>
        <position position="50"/>
    </location>
</feature>
<evidence type="ECO:0000256" key="3">
    <source>
        <dbReference type="ARBA" id="ARBA00012438"/>
    </source>
</evidence>
<evidence type="ECO:0000256" key="5">
    <source>
        <dbReference type="ARBA" id="ARBA00022490"/>
    </source>
</evidence>
<dbReference type="InterPro" id="IPR004358">
    <property type="entry name" value="Sig_transdc_His_kin-like_C"/>
</dbReference>
<dbReference type="InterPro" id="IPR002545">
    <property type="entry name" value="CheW-lke_dom"/>
</dbReference>
<organism evidence="18 19">
    <name type="scientific">Anoxynatronum sibiricum</name>
    <dbReference type="NCBI Taxonomy" id="210623"/>
    <lineage>
        <taxon>Bacteria</taxon>
        <taxon>Bacillati</taxon>
        <taxon>Bacillota</taxon>
        <taxon>Clostridia</taxon>
        <taxon>Eubacteriales</taxon>
        <taxon>Clostridiaceae</taxon>
        <taxon>Anoxynatronum</taxon>
    </lineage>
</organism>
<dbReference type="PROSITE" id="PS50851">
    <property type="entry name" value="CHEW"/>
    <property type="match status" value="1"/>
</dbReference>
<gene>
    <name evidence="18" type="ORF">AAIG11_00520</name>
</gene>
<evidence type="ECO:0000256" key="13">
    <source>
        <dbReference type="ARBA" id="ARBA00035100"/>
    </source>
</evidence>
<comment type="catalytic activity">
    <reaction evidence="1">
        <text>ATP + protein L-histidine = ADP + protein N-phospho-L-histidine.</text>
        <dbReference type="EC" id="2.7.13.3"/>
    </reaction>
</comment>
<dbReference type="Gene3D" id="1.20.120.160">
    <property type="entry name" value="HPT domain"/>
    <property type="match status" value="1"/>
</dbReference>
<dbReference type="InterPro" id="IPR008207">
    <property type="entry name" value="Sig_transdc_His_kin_Hpt_dom"/>
</dbReference>
<evidence type="ECO:0000256" key="2">
    <source>
        <dbReference type="ARBA" id="ARBA00004496"/>
    </source>
</evidence>
<evidence type="ECO:0000259" key="16">
    <source>
        <dbReference type="PROSITE" id="PS50851"/>
    </source>
</evidence>
<dbReference type="SMART" id="SM00073">
    <property type="entry name" value="HPT"/>
    <property type="match status" value="1"/>
</dbReference>
<dbReference type="PROSITE" id="PS50109">
    <property type="entry name" value="HIS_KIN"/>
    <property type="match status" value="1"/>
</dbReference>
<evidence type="ECO:0000256" key="12">
    <source>
        <dbReference type="ARBA" id="ARBA00023012"/>
    </source>
</evidence>
<dbReference type="Pfam" id="PF07194">
    <property type="entry name" value="P2"/>
    <property type="match status" value="1"/>
</dbReference>
<dbReference type="Gene3D" id="3.30.70.1110">
    <property type="entry name" value="Histidine kinase CheA-like, P2 response regulator-binding domain"/>
    <property type="match status" value="1"/>
</dbReference>
<dbReference type="Pfam" id="PF02895">
    <property type="entry name" value="H-kinase_dim"/>
    <property type="match status" value="1"/>
</dbReference>
<evidence type="ECO:0000313" key="18">
    <source>
        <dbReference type="EMBL" id="MEN1758942.1"/>
    </source>
</evidence>
<dbReference type="SMART" id="SM00387">
    <property type="entry name" value="HATPase_c"/>
    <property type="match status" value="1"/>
</dbReference>
<dbReference type="Pfam" id="PF02518">
    <property type="entry name" value="HATPase_c"/>
    <property type="match status" value="1"/>
</dbReference>
<dbReference type="GO" id="GO:0004673">
    <property type="term" value="F:protein histidine kinase activity"/>
    <property type="evidence" value="ECO:0007669"/>
    <property type="project" value="UniProtKB-EC"/>
</dbReference>
<dbReference type="SMART" id="SM00260">
    <property type="entry name" value="CheW"/>
    <property type="match status" value="1"/>
</dbReference>
<dbReference type="InterPro" id="IPR036097">
    <property type="entry name" value="HisK_dim/P_sf"/>
</dbReference>
<feature type="domain" description="Histidine kinase" evidence="15">
    <location>
        <begin position="352"/>
        <end position="557"/>
    </location>
</feature>
<evidence type="ECO:0000259" key="15">
    <source>
        <dbReference type="PROSITE" id="PS50109"/>
    </source>
</evidence>
<dbReference type="InterPro" id="IPR051315">
    <property type="entry name" value="Bact_Chemotaxis_CheA"/>
</dbReference>
<feature type="domain" description="CheW-like" evidence="16">
    <location>
        <begin position="559"/>
        <end position="698"/>
    </location>
</feature>
<dbReference type="PRINTS" id="PR00344">
    <property type="entry name" value="BCTRLSENSOR"/>
</dbReference>
<dbReference type="SUPFAM" id="SSF55052">
    <property type="entry name" value="CheY-binding domain of CheA"/>
    <property type="match status" value="1"/>
</dbReference>
<dbReference type="InterPro" id="IPR010808">
    <property type="entry name" value="CheA_P2-bd"/>
</dbReference>
<protein>
    <recommendedName>
        <fullName evidence="4">Chemotaxis protein CheA</fullName>
        <ecNumber evidence="3">2.7.13.3</ecNumber>
    </recommendedName>
</protein>
<dbReference type="Proteomes" id="UP001407405">
    <property type="component" value="Unassembled WGS sequence"/>
</dbReference>
<dbReference type="SUPFAM" id="SSF47226">
    <property type="entry name" value="Histidine-containing phosphotransfer domain, HPT domain"/>
    <property type="match status" value="1"/>
</dbReference>
<dbReference type="EC" id="2.7.13.3" evidence="3"/>
<keyword evidence="19" id="KW-1185">Reference proteome</keyword>
<keyword evidence="10" id="KW-0418">Kinase</keyword>
<dbReference type="SUPFAM" id="SSF55874">
    <property type="entry name" value="ATPase domain of HSP90 chaperone/DNA topoisomerase II/histidine kinase"/>
    <property type="match status" value="1"/>
</dbReference>
<evidence type="ECO:0000256" key="10">
    <source>
        <dbReference type="ARBA" id="ARBA00022777"/>
    </source>
</evidence>
<dbReference type="RefSeq" id="WP_343184327.1">
    <property type="nucleotide sequence ID" value="NZ_JBCITM010000001.1"/>
</dbReference>
<evidence type="ECO:0000256" key="7">
    <source>
        <dbReference type="ARBA" id="ARBA00022553"/>
    </source>
</evidence>
<keyword evidence="11" id="KW-0067">ATP-binding</keyword>
<feature type="domain" description="HPt" evidence="17">
    <location>
        <begin position="2"/>
        <end position="109"/>
    </location>
</feature>
<dbReference type="CDD" id="cd16916">
    <property type="entry name" value="HATPase_CheA-like"/>
    <property type="match status" value="1"/>
</dbReference>
<dbReference type="InterPro" id="IPR036890">
    <property type="entry name" value="HATPase_C_sf"/>
</dbReference>
<keyword evidence="8 18" id="KW-0808">Transferase</keyword>
<keyword evidence="6" id="KW-0145">Chemotaxis</keyword>
<evidence type="ECO:0000256" key="6">
    <source>
        <dbReference type="ARBA" id="ARBA00022500"/>
    </source>
</evidence>
<reference evidence="18 19" key="1">
    <citation type="submission" date="2024-04" db="EMBL/GenBank/DDBJ databases">
        <title>Genome sequencing and metabolic network reconstruction of aminoacids and betaine degradation by Anoxynatronum sibiricum.</title>
        <authorList>
            <person name="Detkova E.N."/>
            <person name="Boltjanskaja Y.V."/>
            <person name="Mardanov A.V."/>
            <person name="Kevbrin V."/>
        </authorList>
    </citation>
    <scope>NUCLEOTIDE SEQUENCE [LARGE SCALE GENOMIC DNA]</scope>
    <source>
        <strain evidence="18 19">Z-7981</strain>
    </source>
</reference>
<name>A0ABU9VPB8_9CLOT</name>
<evidence type="ECO:0000256" key="11">
    <source>
        <dbReference type="ARBA" id="ARBA00022840"/>
    </source>
</evidence>
<dbReference type="EMBL" id="JBCITM010000001">
    <property type="protein sequence ID" value="MEN1758942.1"/>
    <property type="molecule type" value="Genomic_DNA"/>
</dbReference>
<dbReference type="InterPro" id="IPR004105">
    <property type="entry name" value="CheA-like_dim"/>
</dbReference>
<comment type="function">
    <text evidence="13">Involved in the transmission of sensory signals from the chemoreceptors to the flagellar motors. CheA is autophosphorylated; it can transfer its phosphate group to either CheB or CheY.</text>
</comment>
<dbReference type="Pfam" id="PF01584">
    <property type="entry name" value="CheW"/>
    <property type="match status" value="1"/>
</dbReference>
<dbReference type="PANTHER" id="PTHR43395">
    <property type="entry name" value="SENSOR HISTIDINE KINASE CHEA"/>
    <property type="match status" value="1"/>
</dbReference>
<dbReference type="SUPFAM" id="SSF50341">
    <property type="entry name" value="CheW-like"/>
    <property type="match status" value="1"/>
</dbReference>
<evidence type="ECO:0000256" key="8">
    <source>
        <dbReference type="ARBA" id="ARBA00022679"/>
    </source>
</evidence>
<dbReference type="InterPro" id="IPR005467">
    <property type="entry name" value="His_kinase_dom"/>
</dbReference>
<keyword evidence="9" id="KW-0547">Nucleotide-binding</keyword>
<dbReference type="InterPro" id="IPR035891">
    <property type="entry name" value="CheY-binding_CheA"/>
</dbReference>
<dbReference type="Gene3D" id="1.10.287.560">
    <property type="entry name" value="Histidine kinase CheA-like, homodimeric domain"/>
    <property type="match status" value="1"/>
</dbReference>
<dbReference type="InterPro" id="IPR036641">
    <property type="entry name" value="HPT_dom_sf"/>
</dbReference>
<dbReference type="SUPFAM" id="SSF47384">
    <property type="entry name" value="Homodimeric domain of signal transducing histidine kinase"/>
    <property type="match status" value="1"/>
</dbReference>
<keyword evidence="5" id="KW-0963">Cytoplasm</keyword>
<dbReference type="InterPro" id="IPR037052">
    <property type="entry name" value="CheA-like_P2_sf"/>
</dbReference>
<dbReference type="InterPro" id="IPR036061">
    <property type="entry name" value="CheW-like_dom_sf"/>
</dbReference>
<evidence type="ECO:0000313" key="19">
    <source>
        <dbReference type="Proteomes" id="UP001407405"/>
    </source>
</evidence>
<keyword evidence="12" id="KW-0902">Two-component regulatory system</keyword>
<accession>A0ABU9VPB8</accession>
<keyword evidence="7 14" id="KW-0597">Phosphoprotein</keyword>
<evidence type="ECO:0000256" key="1">
    <source>
        <dbReference type="ARBA" id="ARBA00000085"/>
    </source>
</evidence>
<sequence>MASRTLEPMLEMYLFESCQLLEQLEEILLRSEKASQMSEDDINETFRIMHTIKGSSAMMMFSNIANLAHHIEDLFFHIRENKLVSLDYSTVCDLVFSALDFIRNETLRIESGEEADTPEGDLVDRIATYLQQIAGNEAGAETATVLHSQQNPKDQKFYVRQEVKSLEQINWFRSFIQFDEGCEMENVRAFTVVHSMKEQCDQMHHYPEDLFESQECSQFIAQEGFLMVFSTQLTKEQVENQLEEALFVKSILLDELDEKGFTEAVEELERRSKPLEEADAGFSDRSFASDQEKTEMEAIQDTVKSLKQNMITVNINKLDRLMDLVGEIVITESMVIRNPDLAGLQLDNFSKSARQLRKLTDDLQDVVMSIRMLPIGPTFHKMQRIVRDMARKINKEVDLRILGEETEVDKNIIDHLGDPLMHLIRNAMDHGIEEPQDRQSKGKSAKGRITLEASNTGGDVLIRIMDDGKGLDRKALIDKARSRGLITKSDEDISDEEAYNLILLPGFSTKDTVTEFSGRGVGMDVVKSNIEKVGGSISIDSTLAIGTTINIKIPLTLAIVDGMQVNTGSSLYTIPTVAIRESFKASEKDLIKDTDNNEMIMIRGSCYPIVRLHRHFGVAPKTDDLMEGIMIMVENDGKAVCLFADELLGEQQVVVKPLPGYLVRYPVKVSGIGGCTILGDGSISLIIDVTGIIHRTIQGGSL</sequence>
<evidence type="ECO:0000256" key="14">
    <source>
        <dbReference type="PROSITE-ProRule" id="PRU00110"/>
    </source>
</evidence>
<dbReference type="Pfam" id="PF01627">
    <property type="entry name" value="Hpt"/>
    <property type="match status" value="1"/>
</dbReference>
<dbReference type="Gene3D" id="2.30.30.40">
    <property type="entry name" value="SH3 Domains"/>
    <property type="match status" value="1"/>
</dbReference>
<dbReference type="InterPro" id="IPR003594">
    <property type="entry name" value="HATPase_dom"/>
</dbReference>
<dbReference type="PANTHER" id="PTHR43395:SF10">
    <property type="entry name" value="CHEMOTAXIS PROTEIN CHEA"/>
    <property type="match status" value="1"/>
</dbReference>
<evidence type="ECO:0000259" key="17">
    <source>
        <dbReference type="PROSITE" id="PS50894"/>
    </source>
</evidence>
<dbReference type="Gene3D" id="3.30.565.10">
    <property type="entry name" value="Histidine kinase-like ATPase, C-terminal domain"/>
    <property type="match status" value="1"/>
</dbReference>
<comment type="caution">
    <text evidence="18">The sequence shown here is derived from an EMBL/GenBank/DDBJ whole genome shotgun (WGS) entry which is preliminary data.</text>
</comment>
<proteinExistence type="predicted"/>
<evidence type="ECO:0000256" key="9">
    <source>
        <dbReference type="ARBA" id="ARBA00022741"/>
    </source>
</evidence>
<dbReference type="PROSITE" id="PS50894">
    <property type="entry name" value="HPT"/>
    <property type="match status" value="1"/>
</dbReference>
<comment type="subcellular location">
    <subcellularLocation>
        <location evidence="2">Cytoplasm</location>
    </subcellularLocation>
</comment>
<dbReference type="CDD" id="cd00088">
    <property type="entry name" value="HPT"/>
    <property type="match status" value="1"/>
</dbReference>
<evidence type="ECO:0000256" key="4">
    <source>
        <dbReference type="ARBA" id="ARBA00021495"/>
    </source>
</evidence>
<dbReference type="SMART" id="SM01231">
    <property type="entry name" value="H-kinase_dim"/>
    <property type="match status" value="1"/>
</dbReference>